<dbReference type="EMBL" id="JAADJZ010000013">
    <property type="protein sequence ID" value="KAF2870780.1"/>
    <property type="molecule type" value="Genomic_DNA"/>
</dbReference>
<accession>A0A7C8M569</accession>
<proteinExistence type="predicted"/>
<reference evidence="1 2" key="1">
    <citation type="submission" date="2020-01" db="EMBL/GenBank/DDBJ databases">
        <authorList>
            <consortium name="DOE Joint Genome Institute"/>
            <person name="Haridas S."/>
            <person name="Albert R."/>
            <person name="Binder M."/>
            <person name="Bloem J."/>
            <person name="Labutti K."/>
            <person name="Salamov A."/>
            <person name="Andreopoulos B."/>
            <person name="Baker S.E."/>
            <person name="Barry K."/>
            <person name="Bills G."/>
            <person name="Bluhm B.H."/>
            <person name="Cannon C."/>
            <person name="Castanera R."/>
            <person name="Culley D.E."/>
            <person name="Daum C."/>
            <person name="Ezra D."/>
            <person name="Gonzalez J.B."/>
            <person name="Henrissat B."/>
            <person name="Kuo A."/>
            <person name="Liang C."/>
            <person name="Lipzen A."/>
            <person name="Lutzoni F."/>
            <person name="Magnuson J."/>
            <person name="Mondo S."/>
            <person name="Nolan M."/>
            <person name="Ohm R."/>
            <person name="Pangilinan J."/>
            <person name="Park H.-J.H."/>
            <person name="Ramirez L."/>
            <person name="Alfaro M."/>
            <person name="Sun H."/>
            <person name="Tritt A."/>
            <person name="Yoshinaga Y."/>
            <person name="Zwiers L.-H.L."/>
            <person name="Turgeon B.G."/>
            <person name="Goodwin S.B."/>
            <person name="Spatafora J.W."/>
            <person name="Crous P.W."/>
            <person name="Grigoriev I.V."/>
        </authorList>
    </citation>
    <scope>NUCLEOTIDE SEQUENCE [LARGE SCALE GENOMIC DNA]</scope>
    <source>
        <strain evidence="1 2">CBS 611.86</strain>
    </source>
</reference>
<sequence>MRKSSLSQSMLAFADNIIVAVVLAMLVLAVYANEVLATDVVVRGGENATDREYYAGSASKTFVIQAPHEGGGGCAGDEYTYERILEEDVRGEGNGLYLRYS</sequence>
<dbReference type="Proteomes" id="UP000481861">
    <property type="component" value="Unassembled WGS sequence"/>
</dbReference>
<dbReference type="AlphaFoldDB" id="A0A7C8M569"/>
<keyword evidence="2" id="KW-1185">Reference proteome</keyword>
<comment type="caution">
    <text evidence="1">The sequence shown here is derived from an EMBL/GenBank/DDBJ whole genome shotgun (WGS) entry which is preliminary data.</text>
</comment>
<evidence type="ECO:0000313" key="2">
    <source>
        <dbReference type="Proteomes" id="UP000481861"/>
    </source>
</evidence>
<evidence type="ECO:0000313" key="1">
    <source>
        <dbReference type="EMBL" id="KAF2870780.1"/>
    </source>
</evidence>
<gene>
    <name evidence="1" type="ORF">BDV95DRAFT_595474</name>
</gene>
<protein>
    <submittedName>
        <fullName evidence="1">Uncharacterized protein</fullName>
    </submittedName>
</protein>
<organism evidence="1 2">
    <name type="scientific">Massariosphaeria phaeospora</name>
    <dbReference type="NCBI Taxonomy" id="100035"/>
    <lineage>
        <taxon>Eukaryota</taxon>
        <taxon>Fungi</taxon>
        <taxon>Dikarya</taxon>
        <taxon>Ascomycota</taxon>
        <taxon>Pezizomycotina</taxon>
        <taxon>Dothideomycetes</taxon>
        <taxon>Pleosporomycetidae</taxon>
        <taxon>Pleosporales</taxon>
        <taxon>Pleosporales incertae sedis</taxon>
        <taxon>Massariosphaeria</taxon>
    </lineage>
</organism>
<name>A0A7C8M569_9PLEO</name>